<dbReference type="EMBL" id="BAAABU010000011">
    <property type="protein sequence ID" value="GAA0242843.1"/>
    <property type="molecule type" value="Genomic_DNA"/>
</dbReference>
<protein>
    <submittedName>
        <fullName evidence="2">Uncharacterized protein</fullName>
    </submittedName>
</protein>
<evidence type="ECO:0000313" key="2">
    <source>
        <dbReference type="EMBL" id="GAA0242843.1"/>
    </source>
</evidence>
<evidence type="ECO:0000256" key="1">
    <source>
        <dbReference type="SAM" id="Phobius"/>
    </source>
</evidence>
<gene>
    <name evidence="2" type="ORF">GCM10010492_47600</name>
</gene>
<sequence length="76" mass="8363">MWSALATDLGGVVLFLIWLVLPPLYTVVIGRHYARQCRESAEIAVLTCDDLRNVHDSLTDLEGSLTALLHDTKGTP</sequence>
<keyword evidence="1" id="KW-0812">Transmembrane</keyword>
<proteinExistence type="predicted"/>
<dbReference type="Proteomes" id="UP001500416">
    <property type="component" value="Unassembled WGS sequence"/>
</dbReference>
<keyword evidence="1" id="KW-0472">Membrane</keyword>
<reference evidence="2 3" key="1">
    <citation type="journal article" date="2019" name="Int. J. Syst. Evol. Microbiol.">
        <title>The Global Catalogue of Microorganisms (GCM) 10K type strain sequencing project: providing services to taxonomists for standard genome sequencing and annotation.</title>
        <authorList>
            <consortium name="The Broad Institute Genomics Platform"/>
            <consortium name="The Broad Institute Genome Sequencing Center for Infectious Disease"/>
            <person name="Wu L."/>
            <person name="Ma J."/>
        </authorList>
    </citation>
    <scope>NUCLEOTIDE SEQUENCE [LARGE SCALE GENOMIC DNA]</scope>
    <source>
        <strain evidence="2 3">JCM 3380</strain>
    </source>
</reference>
<keyword evidence="3" id="KW-1185">Reference proteome</keyword>
<name>A0ABN0U961_9PSEU</name>
<accession>A0ABN0U961</accession>
<feature type="transmembrane region" description="Helical" evidence="1">
    <location>
        <begin position="12"/>
        <end position="30"/>
    </location>
</feature>
<dbReference type="RefSeq" id="WP_343936074.1">
    <property type="nucleotide sequence ID" value="NZ_BAAABU010000011.1"/>
</dbReference>
<organism evidence="2 3">
    <name type="scientific">Saccharothrix mutabilis subsp. mutabilis</name>
    <dbReference type="NCBI Taxonomy" id="66855"/>
    <lineage>
        <taxon>Bacteria</taxon>
        <taxon>Bacillati</taxon>
        <taxon>Actinomycetota</taxon>
        <taxon>Actinomycetes</taxon>
        <taxon>Pseudonocardiales</taxon>
        <taxon>Pseudonocardiaceae</taxon>
        <taxon>Saccharothrix</taxon>
    </lineage>
</organism>
<comment type="caution">
    <text evidence="2">The sequence shown here is derived from an EMBL/GenBank/DDBJ whole genome shotgun (WGS) entry which is preliminary data.</text>
</comment>
<evidence type="ECO:0000313" key="3">
    <source>
        <dbReference type="Proteomes" id="UP001500416"/>
    </source>
</evidence>
<keyword evidence="1" id="KW-1133">Transmembrane helix</keyword>